<evidence type="ECO:0008006" key="4">
    <source>
        <dbReference type="Google" id="ProtNLM"/>
    </source>
</evidence>
<feature type="signal peptide" evidence="1">
    <location>
        <begin position="1"/>
        <end position="25"/>
    </location>
</feature>
<sequence length="211" mass="22732">MFYVNFIATMYAFSVLASLLAVVSASPAPMPDGTIGIPVPTIGPCTDSIKPHAHIIATPDTTLVAGLQLSYDSATSGRATLTDSGYYSLWDFSNGGVAVKPDCGPPVIWLNIDPVVTEYRPVYWNKTQITTNWSTGYGSDLVAKETKEYNTTSTFIACKRISVAKTAPWYLFLLTPTTVPLASAVSLQGFDTKSCVKTRLTVETPTYPTTP</sequence>
<dbReference type="HOGENOM" id="CLU_119198_0_0_1"/>
<proteinExistence type="predicted"/>
<dbReference type="AlphaFoldDB" id="A0A0C3QRM9"/>
<gene>
    <name evidence="2" type="ORF">M407DRAFT_133352</name>
</gene>
<evidence type="ECO:0000256" key="1">
    <source>
        <dbReference type="SAM" id="SignalP"/>
    </source>
</evidence>
<keyword evidence="3" id="KW-1185">Reference proteome</keyword>
<dbReference type="OrthoDB" id="3169371at2759"/>
<keyword evidence="1" id="KW-0732">Signal</keyword>
<dbReference type="Proteomes" id="UP000054248">
    <property type="component" value="Unassembled WGS sequence"/>
</dbReference>
<accession>A0A0C3QRM9</accession>
<reference evidence="3" key="2">
    <citation type="submission" date="2015-01" db="EMBL/GenBank/DDBJ databases">
        <title>Evolutionary Origins and Diversification of the Mycorrhizal Mutualists.</title>
        <authorList>
            <consortium name="DOE Joint Genome Institute"/>
            <consortium name="Mycorrhizal Genomics Consortium"/>
            <person name="Kohler A."/>
            <person name="Kuo A."/>
            <person name="Nagy L.G."/>
            <person name="Floudas D."/>
            <person name="Copeland A."/>
            <person name="Barry K.W."/>
            <person name="Cichocki N."/>
            <person name="Veneault-Fourrey C."/>
            <person name="LaButti K."/>
            <person name="Lindquist E.A."/>
            <person name="Lipzen A."/>
            <person name="Lundell T."/>
            <person name="Morin E."/>
            <person name="Murat C."/>
            <person name="Riley R."/>
            <person name="Ohm R."/>
            <person name="Sun H."/>
            <person name="Tunlid A."/>
            <person name="Henrissat B."/>
            <person name="Grigoriev I.V."/>
            <person name="Hibbett D.S."/>
            <person name="Martin F."/>
        </authorList>
    </citation>
    <scope>NUCLEOTIDE SEQUENCE [LARGE SCALE GENOMIC DNA]</scope>
    <source>
        <strain evidence="3">MUT 4182</strain>
    </source>
</reference>
<name>A0A0C3QRM9_9AGAM</name>
<evidence type="ECO:0000313" key="3">
    <source>
        <dbReference type="Proteomes" id="UP000054248"/>
    </source>
</evidence>
<organism evidence="2 3">
    <name type="scientific">Tulasnella calospora MUT 4182</name>
    <dbReference type="NCBI Taxonomy" id="1051891"/>
    <lineage>
        <taxon>Eukaryota</taxon>
        <taxon>Fungi</taxon>
        <taxon>Dikarya</taxon>
        <taxon>Basidiomycota</taxon>
        <taxon>Agaricomycotina</taxon>
        <taxon>Agaricomycetes</taxon>
        <taxon>Cantharellales</taxon>
        <taxon>Tulasnellaceae</taxon>
        <taxon>Tulasnella</taxon>
    </lineage>
</organism>
<protein>
    <recommendedName>
        <fullName evidence="4">Ubiquitin 3 binding protein But2 C-terminal domain-containing protein</fullName>
    </recommendedName>
</protein>
<dbReference type="EMBL" id="KN822963">
    <property type="protein sequence ID" value="KIO31406.1"/>
    <property type="molecule type" value="Genomic_DNA"/>
</dbReference>
<evidence type="ECO:0000313" key="2">
    <source>
        <dbReference type="EMBL" id="KIO31406.1"/>
    </source>
</evidence>
<reference evidence="2 3" key="1">
    <citation type="submission" date="2014-04" db="EMBL/GenBank/DDBJ databases">
        <authorList>
            <consortium name="DOE Joint Genome Institute"/>
            <person name="Kuo A."/>
            <person name="Girlanda M."/>
            <person name="Perotto S."/>
            <person name="Kohler A."/>
            <person name="Nagy L.G."/>
            <person name="Floudas D."/>
            <person name="Copeland A."/>
            <person name="Barry K.W."/>
            <person name="Cichocki N."/>
            <person name="Veneault-Fourrey C."/>
            <person name="LaButti K."/>
            <person name="Lindquist E.A."/>
            <person name="Lipzen A."/>
            <person name="Lundell T."/>
            <person name="Morin E."/>
            <person name="Murat C."/>
            <person name="Sun H."/>
            <person name="Tunlid A."/>
            <person name="Henrissat B."/>
            <person name="Grigoriev I.V."/>
            <person name="Hibbett D.S."/>
            <person name="Martin F."/>
            <person name="Nordberg H.P."/>
            <person name="Cantor M.N."/>
            <person name="Hua S.X."/>
        </authorList>
    </citation>
    <scope>NUCLEOTIDE SEQUENCE [LARGE SCALE GENOMIC DNA]</scope>
    <source>
        <strain evidence="2 3">MUT 4182</strain>
    </source>
</reference>
<feature type="chain" id="PRO_5002169066" description="Ubiquitin 3 binding protein But2 C-terminal domain-containing protein" evidence="1">
    <location>
        <begin position="26"/>
        <end position="211"/>
    </location>
</feature>